<name>A0A9D1D3N3_9FIRM</name>
<keyword evidence="1" id="KW-0812">Transmembrane</keyword>
<reference evidence="3" key="2">
    <citation type="journal article" date="2021" name="PeerJ">
        <title>Extensive microbial diversity within the chicken gut microbiome revealed by metagenomics and culture.</title>
        <authorList>
            <person name="Gilroy R."/>
            <person name="Ravi A."/>
            <person name="Getino M."/>
            <person name="Pursley I."/>
            <person name="Horton D.L."/>
            <person name="Alikhan N.F."/>
            <person name="Baker D."/>
            <person name="Gharbi K."/>
            <person name="Hall N."/>
            <person name="Watson M."/>
            <person name="Adriaenssens E.M."/>
            <person name="Foster-Nyarko E."/>
            <person name="Jarju S."/>
            <person name="Secka A."/>
            <person name="Antonio M."/>
            <person name="Oren A."/>
            <person name="Chaudhuri R.R."/>
            <person name="La Ragione R."/>
            <person name="Hildebrand F."/>
            <person name="Pallen M.J."/>
        </authorList>
    </citation>
    <scope>NUCLEOTIDE SEQUENCE</scope>
    <source>
        <strain evidence="3">ChiSjej3B21-11622</strain>
    </source>
</reference>
<dbReference type="Proteomes" id="UP000886886">
    <property type="component" value="Unassembled WGS sequence"/>
</dbReference>
<protein>
    <submittedName>
        <fullName evidence="3">PH domain-containing protein</fullName>
    </submittedName>
</protein>
<dbReference type="GO" id="GO:0030153">
    <property type="term" value="P:bacteriocin immunity"/>
    <property type="evidence" value="ECO:0007669"/>
    <property type="project" value="InterPro"/>
</dbReference>
<gene>
    <name evidence="3" type="ORF">IAB26_15950</name>
</gene>
<feature type="transmembrane region" description="Helical" evidence="1">
    <location>
        <begin position="33"/>
        <end position="52"/>
    </location>
</feature>
<keyword evidence="1" id="KW-1133">Transmembrane helix</keyword>
<evidence type="ECO:0000313" key="4">
    <source>
        <dbReference type="Proteomes" id="UP000886886"/>
    </source>
</evidence>
<proteinExistence type="predicted"/>
<feature type="transmembrane region" description="Helical" evidence="1">
    <location>
        <begin position="7"/>
        <end position="27"/>
    </location>
</feature>
<dbReference type="AlphaFoldDB" id="A0A9D1D3N3"/>
<dbReference type="InterPro" id="IPR009589">
    <property type="entry name" value="PH_YyaB-like"/>
</dbReference>
<comment type="caution">
    <text evidence="3">The sequence shown here is derived from an EMBL/GenBank/DDBJ whole genome shotgun (WGS) entry which is preliminary data.</text>
</comment>
<feature type="domain" description="Uncharacterized protein YyaB-like PH" evidence="2">
    <location>
        <begin position="54"/>
        <end position="125"/>
    </location>
</feature>
<dbReference type="EMBL" id="DVFT01000231">
    <property type="protein sequence ID" value="HIQ98044.1"/>
    <property type="molecule type" value="Genomic_DNA"/>
</dbReference>
<accession>A0A9D1D3N3</accession>
<reference evidence="3" key="1">
    <citation type="submission" date="2020-10" db="EMBL/GenBank/DDBJ databases">
        <authorList>
            <person name="Gilroy R."/>
        </authorList>
    </citation>
    <scope>NUCLEOTIDE SEQUENCE</scope>
    <source>
        <strain evidence="3">ChiSjej3B21-11622</strain>
    </source>
</reference>
<keyword evidence="1" id="KW-0472">Membrane</keyword>
<evidence type="ECO:0000259" key="2">
    <source>
        <dbReference type="Pfam" id="PF06713"/>
    </source>
</evidence>
<sequence>MKIPGKVAPWFWAILLAGNALILYEMIVEKEKLAPLLVGLALLNLLCIPIVARNYVLLEEDKVTVVFGFLRDTMKFSEIERVYETHNPIAGSAASLDRIVMKGRHQELMCAVKDKQQLFDALEKRKIRVF</sequence>
<organism evidence="3 4">
    <name type="scientific">Candidatus Limivivens merdigallinarum</name>
    <dbReference type="NCBI Taxonomy" id="2840859"/>
    <lineage>
        <taxon>Bacteria</taxon>
        <taxon>Bacillati</taxon>
        <taxon>Bacillota</taxon>
        <taxon>Clostridia</taxon>
        <taxon>Lachnospirales</taxon>
        <taxon>Lachnospiraceae</taxon>
        <taxon>Lachnospiraceae incertae sedis</taxon>
        <taxon>Candidatus Limivivens</taxon>
    </lineage>
</organism>
<evidence type="ECO:0000256" key="1">
    <source>
        <dbReference type="SAM" id="Phobius"/>
    </source>
</evidence>
<evidence type="ECO:0000313" key="3">
    <source>
        <dbReference type="EMBL" id="HIQ98044.1"/>
    </source>
</evidence>
<dbReference type="Pfam" id="PF06713">
    <property type="entry name" value="bPH_4"/>
    <property type="match status" value="1"/>
</dbReference>